<sequence length="165" mass="17722">MTRGFGDCLKGTAERRLEDIRQSAAKSASSLSMCLQSSMSVWLLCLAVLVASAYSAAFGDSVEEGVRDKKIITLLRRNTKGHDSSAAQASTDSCKLYGHSCLGGHGKRSDDGSAPGGGVSPDVMQMLRKTTDDEALPPFPAQARFDRVALLEKALIQLLRNRMMV</sequence>
<keyword evidence="2" id="KW-1185">Reference proteome</keyword>
<evidence type="ECO:0000313" key="1">
    <source>
        <dbReference type="EMBL" id="KAH7944922.1"/>
    </source>
</evidence>
<comment type="caution">
    <text evidence="1">The sequence shown here is derived from an EMBL/GenBank/DDBJ whole genome shotgun (WGS) entry which is preliminary data.</text>
</comment>
<dbReference type="EMBL" id="CM023475">
    <property type="protein sequence ID" value="KAH7944922.1"/>
    <property type="molecule type" value="Genomic_DNA"/>
</dbReference>
<name>A0ACB8CJ49_DERSI</name>
<reference evidence="1" key="1">
    <citation type="submission" date="2020-05" db="EMBL/GenBank/DDBJ databases">
        <title>Large-scale comparative analyses of tick genomes elucidate their genetic diversity and vector capacities.</title>
        <authorList>
            <person name="Jia N."/>
            <person name="Wang J."/>
            <person name="Shi W."/>
            <person name="Du L."/>
            <person name="Sun Y."/>
            <person name="Zhan W."/>
            <person name="Jiang J."/>
            <person name="Wang Q."/>
            <person name="Zhang B."/>
            <person name="Ji P."/>
            <person name="Sakyi L.B."/>
            <person name="Cui X."/>
            <person name="Yuan T."/>
            <person name="Jiang B."/>
            <person name="Yang W."/>
            <person name="Lam T.T.-Y."/>
            <person name="Chang Q."/>
            <person name="Ding S."/>
            <person name="Wang X."/>
            <person name="Zhu J."/>
            <person name="Ruan X."/>
            <person name="Zhao L."/>
            <person name="Wei J."/>
            <person name="Que T."/>
            <person name="Du C."/>
            <person name="Cheng J."/>
            <person name="Dai P."/>
            <person name="Han X."/>
            <person name="Huang E."/>
            <person name="Gao Y."/>
            <person name="Liu J."/>
            <person name="Shao H."/>
            <person name="Ye R."/>
            <person name="Li L."/>
            <person name="Wei W."/>
            <person name="Wang X."/>
            <person name="Wang C."/>
            <person name="Yang T."/>
            <person name="Huo Q."/>
            <person name="Li W."/>
            <person name="Guo W."/>
            <person name="Chen H."/>
            <person name="Zhou L."/>
            <person name="Ni X."/>
            <person name="Tian J."/>
            <person name="Zhou Y."/>
            <person name="Sheng Y."/>
            <person name="Liu T."/>
            <person name="Pan Y."/>
            <person name="Xia L."/>
            <person name="Li J."/>
            <person name="Zhao F."/>
            <person name="Cao W."/>
        </authorList>
    </citation>
    <scope>NUCLEOTIDE SEQUENCE</scope>
    <source>
        <strain evidence="1">Dsil-2018</strain>
    </source>
</reference>
<protein>
    <submittedName>
        <fullName evidence="1">Uncharacterized protein</fullName>
    </submittedName>
</protein>
<proteinExistence type="predicted"/>
<gene>
    <name evidence="1" type="ORF">HPB49_001887</name>
</gene>
<accession>A0ACB8CJ49</accession>
<dbReference type="Proteomes" id="UP000821865">
    <property type="component" value="Chromosome 6"/>
</dbReference>
<evidence type="ECO:0000313" key="2">
    <source>
        <dbReference type="Proteomes" id="UP000821865"/>
    </source>
</evidence>
<organism evidence="1 2">
    <name type="scientific">Dermacentor silvarum</name>
    <name type="common">Tick</name>
    <dbReference type="NCBI Taxonomy" id="543639"/>
    <lineage>
        <taxon>Eukaryota</taxon>
        <taxon>Metazoa</taxon>
        <taxon>Ecdysozoa</taxon>
        <taxon>Arthropoda</taxon>
        <taxon>Chelicerata</taxon>
        <taxon>Arachnida</taxon>
        <taxon>Acari</taxon>
        <taxon>Parasitiformes</taxon>
        <taxon>Ixodida</taxon>
        <taxon>Ixodoidea</taxon>
        <taxon>Ixodidae</taxon>
        <taxon>Rhipicephalinae</taxon>
        <taxon>Dermacentor</taxon>
    </lineage>
</organism>